<dbReference type="AlphaFoldDB" id="A0A2R7YX85"/>
<organism evidence="4 5">
    <name type="scientific">Nocardioides currus</name>
    <dbReference type="NCBI Taxonomy" id="2133958"/>
    <lineage>
        <taxon>Bacteria</taxon>
        <taxon>Bacillati</taxon>
        <taxon>Actinomycetota</taxon>
        <taxon>Actinomycetes</taxon>
        <taxon>Propionibacteriales</taxon>
        <taxon>Nocardioidaceae</taxon>
        <taxon>Nocardioides</taxon>
    </lineage>
</organism>
<evidence type="ECO:0000256" key="1">
    <source>
        <dbReference type="ARBA" id="ARBA00001946"/>
    </source>
</evidence>
<dbReference type="InterPro" id="IPR000086">
    <property type="entry name" value="NUDIX_hydrolase_dom"/>
</dbReference>
<dbReference type="GO" id="GO:0006753">
    <property type="term" value="P:nucleoside phosphate metabolic process"/>
    <property type="evidence" value="ECO:0007669"/>
    <property type="project" value="TreeGrafter"/>
</dbReference>
<dbReference type="EMBL" id="PYXZ01000004">
    <property type="protein sequence ID" value="PUA80924.1"/>
    <property type="molecule type" value="Genomic_DNA"/>
</dbReference>
<dbReference type="Proteomes" id="UP000244867">
    <property type="component" value="Unassembled WGS sequence"/>
</dbReference>
<dbReference type="Gene3D" id="3.90.79.10">
    <property type="entry name" value="Nucleoside Triphosphate Pyrophosphohydrolase"/>
    <property type="match status" value="1"/>
</dbReference>
<sequence>MSEEDGGYRTLESRVAYENPWIEVRESRIIRPDGEPGLFGVLHPRHPASFVVALGDDDEVVLIETFRYTTQRWSIEIPAGNTDGEDPLVAARRELAEETGLVASSWTPLGSYDSLNGMAAAPEFAFLARGLSRAEDDGASHRREEGIRAVRREPWSAVMAMIRDGEIRDAQSITPLMLAALHLGRVR</sequence>
<comment type="caution">
    <text evidence="4">The sequence shown here is derived from an EMBL/GenBank/DDBJ whole genome shotgun (WGS) entry which is preliminary data.</text>
</comment>
<gene>
    <name evidence="4" type="ORF">C7S10_11015</name>
</gene>
<dbReference type="OrthoDB" id="177518at2"/>
<dbReference type="PANTHER" id="PTHR11839">
    <property type="entry name" value="UDP/ADP-SUGAR PYROPHOSPHATASE"/>
    <property type="match status" value="1"/>
</dbReference>
<dbReference type="SUPFAM" id="SSF55811">
    <property type="entry name" value="Nudix"/>
    <property type="match status" value="1"/>
</dbReference>
<dbReference type="Pfam" id="PF00293">
    <property type="entry name" value="NUDIX"/>
    <property type="match status" value="1"/>
</dbReference>
<protein>
    <submittedName>
        <fullName evidence="4">NUDIX hydrolase</fullName>
    </submittedName>
</protein>
<dbReference type="PROSITE" id="PS51462">
    <property type="entry name" value="NUDIX"/>
    <property type="match status" value="1"/>
</dbReference>
<evidence type="ECO:0000259" key="3">
    <source>
        <dbReference type="PROSITE" id="PS51462"/>
    </source>
</evidence>
<dbReference type="PANTHER" id="PTHR11839:SF18">
    <property type="entry name" value="NUDIX HYDROLASE DOMAIN-CONTAINING PROTEIN"/>
    <property type="match status" value="1"/>
</dbReference>
<dbReference type="CDD" id="cd24161">
    <property type="entry name" value="NUDIX_ADPRase_Ndx2"/>
    <property type="match status" value="1"/>
</dbReference>
<feature type="domain" description="Nudix hydrolase" evidence="3">
    <location>
        <begin position="44"/>
        <end position="175"/>
    </location>
</feature>
<dbReference type="GO" id="GO:0019693">
    <property type="term" value="P:ribose phosphate metabolic process"/>
    <property type="evidence" value="ECO:0007669"/>
    <property type="project" value="TreeGrafter"/>
</dbReference>
<reference evidence="4 5" key="1">
    <citation type="submission" date="2018-03" db="EMBL/GenBank/DDBJ databases">
        <authorList>
            <person name="Keele B.F."/>
        </authorList>
    </citation>
    <scope>NUCLEOTIDE SEQUENCE [LARGE SCALE GENOMIC DNA]</scope>
    <source>
        <strain evidence="4 5">IB-3</strain>
    </source>
</reference>
<dbReference type="InterPro" id="IPR015797">
    <property type="entry name" value="NUDIX_hydrolase-like_dom_sf"/>
</dbReference>
<evidence type="ECO:0000256" key="2">
    <source>
        <dbReference type="ARBA" id="ARBA00022801"/>
    </source>
</evidence>
<comment type="cofactor">
    <cofactor evidence="1">
        <name>Mg(2+)</name>
        <dbReference type="ChEBI" id="CHEBI:18420"/>
    </cofactor>
</comment>
<keyword evidence="2 4" id="KW-0378">Hydrolase</keyword>
<proteinExistence type="predicted"/>
<dbReference type="RefSeq" id="WP_108344492.1">
    <property type="nucleotide sequence ID" value="NZ_PYXZ01000004.1"/>
</dbReference>
<accession>A0A2R7YX85</accession>
<keyword evidence="5" id="KW-1185">Reference proteome</keyword>
<evidence type="ECO:0000313" key="4">
    <source>
        <dbReference type="EMBL" id="PUA80924.1"/>
    </source>
</evidence>
<evidence type="ECO:0000313" key="5">
    <source>
        <dbReference type="Proteomes" id="UP000244867"/>
    </source>
</evidence>
<dbReference type="GO" id="GO:0016787">
    <property type="term" value="F:hydrolase activity"/>
    <property type="evidence" value="ECO:0007669"/>
    <property type="project" value="UniProtKB-KW"/>
</dbReference>
<name>A0A2R7YX85_9ACTN</name>